<dbReference type="Proteomes" id="UP000191812">
    <property type="component" value="Unassembled WGS sequence"/>
</dbReference>
<protein>
    <submittedName>
        <fullName evidence="1">Uncharacterized protein</fullName>
    </submittedName>
</protein>
<organism evidence="1 2">
    <name type="scientific">Agrobacterium genomosp. 13 str. CFBP 6927</name>
    <dbReference type="NCBI Taxonomy" id="1183428"/>
    <lineage>
        <taxon>Bacteria</taxon>
        <taxon>Pseudomonadati</taxon>
        <taxon>Pseudomonadota</taxon>
        <taxon>Alphaproteobacteria</taxon>
        <taxon>Hyphomicrobiales</taxon>
        <taxon>Rhizobiaceae</taxon>
        <taxon>Rhizobium/Agrobacterium group</taxon>
        <taxon>Agrobacterium</taxon>
        <taxon>Agrobacterium tumefaciens complex</taxon>
    </lineage>
</organism>
<evidence type="ECO:0000313" key="1">
    <source>
        <dbReference type="EMBL" id="CUX27762.1"/>
    </source>
</evidence>
<accession>A0ABM9VET0</accession>
<proteinExistence type="predicted"/>
<comment type="caution">
    <text evidence="1">The sequence shown here is derived from an EMBL/GenBank/DDBJ whole genome shotgun (WGS) entry which is preliminary data.</text>
</comment>
<sequence length="43" mass="4728">MRRSHMFHGATHNFGVVICARVPGTAGQERSTFKQSHGLASLF</sequence>
<gene>
    <name evidence="1" type="ORF">AGR13a_Cc260020</name>
</gene>
<reference evidence="1 2" key="1">
    <citation type="submission" date="2016-01" db="EMBL/GenBank/DDBJ databases">
        <authorList>
            <person name="Regsiter A."/>
            <person name="william w."/>
        </authorList>
    </citation>
    <scope>NUCLEOTIDE SEQUENCE [LARGE SCALE GENOMIC DNA]</scope>
    <source>
        <strain evidence="1 2">CFBP 6927</strain>
    </source>
</reference>
<evidence type="ECO:0000313" key="2">
    <source>
        <dbReference type="Proteomes" id="UP000191812"/>
    </source>
</evidence>
<keyword evidence="2" id="KW-1185">Reference proteome</keyword>
<dbReference type="EMBL" id="FBWH01000019">
    <property type="protein sequence ID" value="CUX27762.1"/>
    <property type="molecule type" value="Genomic_DNA"/>
</dbReference>
<name>A0ABM9VET0_9HYPH</name>